<dbReference type="PANTHER" id="PTHR31414">
    <property type="entry name" value="TRANSMEMBRANE PROTEIN DDB_G0292058"/>
    <property type="match status" value="1"/>
</dbReference>
<feature type="transmembrane region" description="Helical" evidence="1">
    <location>
        <begin position="6"/>
        <end position="31"/>
    </location>
</feature>
<dbReference type="Proteomes" id="UP000001514">
    <property type="component" value="Unassembled WGS sequence"/>
</dbReference>
<feature type="transmembrane region" description="Helical" evidence="1">
    <location>
        <begin position="158"/>
        <end position="178"/>
    </location>
</feature>
<dbReference type="AlphaFoldDB" id="D8T0K7"/>
<feature type="transmembrane region" description="Helical" evidence="1">
    <location>
        <begin position="52"/>
        <end position="74"/>
    </location>
</feature>
<reference evidence="2 3" key="1">
    <citation type="journal article" date="2011" name="Science">
        <title>The Selaginella genome identifies genetic changes associated with the evolution of vascular plants.</title>
        <authorList>
            <person name="Banks J.A."/>
            <person name="Nishiyama T."/>
            <person name="Hasebe M."/>
            <person name="Bowman J.L."/>
            <person name="Gribskov M."/>
            <person name="dePamphilis C."/>
            <person name="Albert V.A."/>
            <person name="Aono N."/>
            <person name="Aoyama T."/>
            <person name="Ambrose B.A."/>
            <person name="Ashton N.W."/>
            <person name="Axtell M.J."/>
            <person name="Barker E."/>
            <person name="Barker M.S."/>
            <person name="Bennetzen J.L."/>
            <person name="Bonawitz N.D."/>
            <person name="Chapple C."/>
            <person name="Cheng C."/>
            <person name="Correa L.G."/>
            <person name="Dacre M."/>
            <person name="DeBarry J."/>
            <person name="Dreyer I."/>
            <person name="Elias M."/>
            <person name="Engstrom E.M."/>
            <person name="Estelle M."/>
            <person name="Feng L."/>
            <person name="Finet C."/>
            <person name="Floyd S.K."/>
            <person name="Frommer W.B."/>
            <person name="Fujita T."/>
            <person name="Gramzow L."/>
            <person name="Gutensohn M."/>
            <person name="Harholt J."/>
            <person name="Hattori M."/>
            <person name="Heyl A."/>
            <person name="Hirai T."/>
            <person name="Hiwatashi Y."/>
            <person name="Ishikawa M."/>
            <person name="Iwata M."/>
            <person name="Karol K.G."/>
            <person name="Koehler B."/>
            <person name="Kolukisaoglu U."/>
            <person name="Kubo M."/>
            <person name="Kurata T."/>
            <person name="Lalonde S."/>
            <person name="Li K."/>
            <person name="Li Y."/>
            <person name="Litt A."/>
            <person name="Lyons E."/>
            <person name="Manning G."/>
            <person name="Maruyama T."/>
            <person name="Michael T.P."/>
            <person name="Mikami K."/>
            <person name="Miyazaki S."/>
            <person name="Morinaga S."/>
            <person name="Murata T."/>
            <person name="Mueller-Roeber B."/>
            <person name="Nelson D.R."/>
            <person name="Obara M."/>
            <person name="Oguri Y."/>
            <person name="Olmstead R.G."/>
            <person name="Onodera N."/>
            <person name="Petersen B.L."/>
            <person name="Pils B."/>
            <person name="Prigge M."/>
            <person name="Rensing S.A."/>
            <person name="Riano-Pachon D.M."/>
            <person name="Roberts A.W."/>
            <person name="Sato Y."/>
            <person name="Scheller H.V."/>
            <person name="Schulz B."/>
            <person name="Schulz C."/>
            <person name="Shakirov E.V."/>
            <person name="Shibagaki N."/>
            <person name="Shinohara N."/>
            <person name="Shippen D.E."/>
            <person name="Soerensen I."/>
            <person name="Sotooka R."/>
            <person name="Sugimoto N."/>
            <person name="Sugita M."/>
            <person name="Sumikawa N."/>
            <person name="Tanurdzic M."/>
            <person name="Theissen G."/>
            <person name="Ulvskov P."/>
            <person name="Wakazuki S."/>
            <person name="Weng J.K."/>
            <person name="Willats W.W."/>
            <person name="Wipf D."/>
            <person name="Wolf P.G."/>
            <person name="Yang L."/>
            <person name="Zimmer A.D."/>
            <person name="Zhu Q."/>
            <person name="Mitros T."/>
            <person name="Hellsten U."/>
            <person name="Loque D."/>
            <person name="Otillar R."/>
            <person name="Salamov A."/>
            <person name="Schmutz J."/>
            <person name="Shapiro H."/>
            <person name="Lindquist E."/>
            <person name="Lucas S."/>
            <person name="Rokhsar D."/>
            <person name="Grigoriev I.V."/>
        </authorList>
    </citation>
    <scope>NUCLEOTIDE SEQUENCE [LARGE SCALE GENOMIC DNA]</scope>
</reference>
<keyword evidence="1" id="KW-1133">Transmembrane helix</keyword>
<feature type="transmembrane region" description="Helical" evidence="1">
    <location>
        <begin position="185"/>
        <end position="211"/>
    </location>
</feature>
<keyword evidence="3" id="KW-1185">Reference proteome</keyword>
<evidence type="ECO:0000313" key="3">
    <source>
        <dbReference type="Proteomes" id="UP000001514"/>
    </source>
</evidence>
<organism evidence="3">
    <name type="scientific">Selaginella moellendorffii</name>
    <name type="common">Spikemoss</name>
    <dbReference type="NCBI Taxonomy" id="88036"/>
    <lineage>
        <taxon>Eukaryota</taxon>
        <taxon>Viridiplantae</taxon>
        <taxon>Streptophyta</taxon>
        <taxon>Embryophyta</taxon>
        <taxon>Tracheophyta</taxon>
        <taxon>Lycopodiopsida</taxon>
        <taxon>Selaginellales</taxon>
        <taxon>Selaginellaceae</taxon>
        <taxon>Selaginella</taxon>
    </lineage>
</organism>
<sequence length="392" mass="43503">MQSAFYLGVWGYCLAVVCLLFGILALAWRFFQCIRSRRRKSGQYIKSDKLRQCELIVSLQITVIALISTALVFWGNDSVGKELGQTSRMLVTTSNDVLHQVEGALVALEASIFPMEDPDIVFQIQSGCERLNSSAKSFTKKLEIAEKKVHFALRILNLTMKLAGSMITSVVLIGLVCAMGNHRGLLILLFSIMTVLLTASWSFSGLSFVLYSLTNDACQAMKEYDTNKKDSTFSNEAVILLNRNTSADSIPVMPFICDPYGQAPDYLQNTCSPETCPVQNFSSIFAPFHCKSDDLTYCFENKTPIPHQLFGTVSQSMNATGDIIIVLPKLHSIMTCDFVSTAFKKLTMEHCDPLKAAISALWIGKWPVMVVSEDLANDPDMPSHTKQKDLVL</sequence>
<dbReference type="EMBL" id="GL377658">
    <property type="protein sequence ID" value="EFJ09867.1"/>
    <property type="molecule type" value="Genomic_DNA"/>
</dbReference>
<dbReference type="PANTHER" id="PTHR31414:SF35">
    <property type="entry name" value="H(+)-EXPORTING DIPHOSPHATASE"/>
    <property type="match status" value="1"/>
</dbReference>
<proteinExistence type="predicted"/>
<dbReference type="InterPro" id="IPR040283">
    <property type="entry name" value="DDB_G0292058-like"/>
</dbReference>
<evidence type="ECO:0000313" key="2">
    <source>
        <dbReference type="EMBL" id="EFJ09867.1"/>
    </source>
</evidence>
<name>D8T0K7_SELML</name>
<protein>
    <submittedName>
        <fullName evidence="2">Uncharacterized protein</fullName>
    </submittedName>
</protein>
<gene>
    <name evidence="2" type="ORF">SELMODRAFT_427742</name>
</gene>
<accession>D8T0K7</accession>
<keyword evidence="1" id="KW-0812">Transmembrane</keyword>
<dbReference type="KEGG" id="smo:SELMODRAFT_427742"/>
<dbReference type="HOGENOM" id="CLU_704763_0_0_1"/>
<keyword evidence="1" id="KW-0472">Membrane</keyword>
<dbReference type="InParanoid" id="D8T0K7"/>
<dbReference type="Gramene" id="EFJ09867">
    <property type="protein sequence ID" value="EFJ09867"/>
    <property type="gene ID" value="SELMODRAFT_427742"/>
</dbReference>
<evidence type="ECO:0000256" key="1">
    <source>
        <dbReference type="SAM" id="Phobius"/>
    </source>
</evidence>